<feature type="region of interest" description="Disordered" evidence="1">
    <location>
        <begin position="32"/>
        <end position="87"/>
    </location>
</feature>
<gene>
    <name evidence="2" type="ORF">PBY51_014395</name>
</gene>
<dbReference type="AlphaFoldDB" id="A0AAN8ACD7"/>
<organism evidence="2 3">
    <name type="scientific">Eleginops maclovinus</name>
    <name type="common">Patagonian blennie</name>
    <name type="synonym">Eleginus maclovinus</name>
    <dbReference type="NCBI Taxonomy" id="56733"/>
    <lineage>
        <taxon>Eukaryota</taxon>
        <taxon>Metazoa</taxon>
        <taxon>Chordata</taxon>
        <taxon>Craniata</taxon>
        <taxon>Vertebrata</taxon>
        <taxon>Euteleostomi</taxon>
        <taxon>Actinopterygii</taxon>
        <taxon>Neopterygii</taxon>
        <taxon>Teleostei</taxon>
        <taxon>Neoteleostei</taxon>
        <taxon>Acanthomorphata</taxon>
        <taxon>Eupercaria</taxon>
        <taxon>Perciformes</taxon>
        <taxon>Notothenioidei</taxon>
        <taxon>Eleginopidae</taxon>
        <taxon>Eleginops</taxon>
    </lineage>
</organism>
<accession>A0AAN8ACD7</accession>
<evidence type="ECO:0000313" key="2">
    <source>
        <dbReference type="EMBL" id="KAK5850118.1"/>
    </source>
</evidence>
<sequence length="87" mass="8899">MSGSEDSKKARKRLGRMERAIRTRCFFLPRASTITSPVGGREGGAGREEEDGAGEDGTGEEGRDGGGAGHGDGETRGGESGDVIVGC</sequence>
<evidence type="ECO:0000256" key="1">
    <source>
        <dbReference type="SAM" id="MobiDB-lite"/>
    </source>
</evidence>
<keyword evidence="3" id="KW-1185">Reference proteome</keyword>
<feature type="compositionally biased region" description="Acidic residues" evidence="1">
    <location>
        <begin position="48"/>
        <end position="59"/>
    </location>
</feature>
<reference evidence="2 3" key="1">
    <citation type="journal article" date="2023" name="Genes (Basel)">
        <title>Chromosome-Level Genome Assembly and Circadian Gene Repertoire of the Patagonia Blennie Eleginops maclovinus-The Closest Ancestral Proxy of Antarctic Cryonotothenioids.</title>
        <authorList>
            <person name="Cheng C.C."/>
            <person name="Rivera-Colon A.G."/>
            <person name="Minhas B.F."/>
            <person name="Wilson L."/>
            <person name="Rayamajhi N."/>
            <person name="Vargas-Chacoff L."/>
            <person name="Catchen J.M."/>
        </authorList>
    </citation>
    <scope>NUCLEOTIDE SEQUENCE [LARGE SCALE GENOMIC DNA]</scope>
    <source>
        <strain evidence="2">JMC-PN-2008</strain>
    </source>
</reference>
<evidence type="ECO:0000313" key="3">
    <source>
        <dbReference type="Proteomes" id="UP001346869"/>
    </source>
</evidence>
<reference evidence="2 3" key="2">
    <citation type="journal article" date="2023" name="Mol. Biol. Evol.">
        <title>Genomics of Secondarily Temperate Adaptation in the Only Non-Antarctic Icefish.</title>
        <authorList>
            <person name="Rivera-Colon A.G."/>
            <person name="Rayamajhi N."/>
            <person name="Minhas B.F."/>
            <person name="Madrigal G."/>
            <person name="Bilyk K.T."/>
            <person name="Yoon V."/>
            <person name="Hune M."/>
            <person name="Gregory S."/>
            <person name="Cheng C.H.C."/>
            <person name="Catchen J.M."/>
        </authorList>
    </citation>
    <scope>NUCLEOTIDE SEQUENCE [LARGE SCALE GENOMIC DNA]</scope>
    <source>
        <strain evidence="2">JMC-PN-2008</strain>
    </source>
</reference>
<dbReference type="EMBL" id="JAUZQC010000023">
    <property type="protein sequence ID" value="KAK5850118.1"/>
    <property type="molecule type" value="Genomic_DNA"/>
</dbReference>
<name>A0AAN8ACD7_ELEMC</name>
<protein>
    <submittedName>
        <fullName evidence="2">Uncharacterized protein</fullName>
    </submittedName>
</protein>
<dbReference type="Proteomes" id="UP001346869">
    <property type="component" value="Unassembled WGS sequence"/>
</dbReference>
<comment type="caution">
    <text evidence="2">The sequence shown here is derived from an EMBL/GenBank/DDBJ whole genome shotgun (WGS) entry which is preliminary data.</text>
</comment>
<proteinExistence type="predicted"/>